<sequence length="443" mass="50377">MATETPAPNKETKRRPHRNLDDNLTMDHTQGHVHQPGPKAGEENTYIRVKRSGSLMGAGTTDDEELLLPMQNDPASKDITAPDDFDDASPSSDDDGQTPLLSTPRTTVTPSTRSRKLQDVPLPLTTASRKAARDRFVAGLQAGILNGTEPGRFEIPSLPPTPTKTEADDAVKKHREELEAIENRLSVDLIFDPNVPTRDDLETKPLEQLPERYRNMMVQMRHEWAVNLQIAELNRKIIKSRSWRPKFVVFPSGNVKDGNAEEESRFVNERLKKGQIHVVSCLNCELKGMSCPLRRPTPGFPMMNRYPHCPRCEREGKSHLCLTMRTATDEEKEAEDWQVKLLRTQYDDDERWGEKLKYLEELMARNASKLNVQCFAPLNPALLPQSNRKWLDQQKLAGYGLRPAFDEPMRPLRKEDIDGASLAPWMMVRDQEVAKEEERCVVA</sequence>
<organism evidence="2 3">
    <name type="scientific">Phyllosticta capitalensis</name>
    <dbReference type="NCBI Taxonomy" id="121624"/>
    <lineage>
        <taxon>Eukaryota</taxon>
        <taxon>Fungi</taxon>
        <taxon>Dikarya</taxon>
        <taxon>Ascomycota</taxon>
        <taxon>Pezizomycotina</taxon>
        <taxon>Dothideomycetes</taxon>
        <taxon>Dothideomycetes incertae sedis</taxon>
        <taxon>Botryosphaeriales</taxon>
        <taxon>Phyllostictaceae</taxon>
        <taxon>Phyllosticta</taxon>
    </lineage>
</organism>
<proteinExistence type="predicted"/>
<accession>A0ABR1Z2W8</accession>
<evidence type="ECO:0000313" key="3">
    <source>
        <dbReference type="Proteomes" id="UP001492380"/>
    </source>
</evidence>
<gene>
    <name evidence="2" type="ORF">HDK90DRAFT_19114</name>
</gene>
<feature type="compositionally biased region" description="Acidic residues" evidence="1">
    <location>
        <begin position="81"/>
        <end position="96"/>
    </location>
</feature>
<protein>
    <submittedName>
        <fullName evidence="2">Uncharacterized protein</fullName>
    </submittedName>
</protein>
<feature type="region of interest" description="Disordered" evidence="1">
    <location>
        <begin position="1"/>
        <end position="126"/>
    </location>
</feature>
<dbReference type="Proteomes" id="UP001492380">
    <property type="component" value="Unassembled WGS sequence"/>
</dbReference>
<reference evidence="2 3" key="1">
    <citation type="submission" date="2024-04" db="EMBL/GenBank/DDBJ databases">
        <title>Phyllosticta paracitricarpa is synonymous to the EU quarantine fungus P. citricarpa based on phylogenomic analyses.</title>
        <authorList>
            <consortium name="Lawrence Berkeley National Laboratory"/>
            <person name="Van Ingen-Buijs V.A."/>
            <person name="Van Westerhoven A.C."/>
            <person name="Haridas S."/>
            <person name="Skiadas P."/>
            <person name="Martin F."/>
            <person name="Groenewald J.Z."/>
            <person name="Crous P.W."/>
            <person name="Seidl M.F."/>
        </authorList>
    </citation>
    <scope>NUCLEOTIDE SEQUENCE [LARGE SCALE GENOMIC DNA]</scope>
    <source>
        <strain evidence="2 3">CBS 123374</strain>
    </source>
</reference>
<keyword evidence="3" id="KW-1185">Reference proteome</keyword>
<name>A0ABR1Z2W8_9PEZI</name>
<evidence type="ECO:0000313" key="2">
    <source>
        <dbReference type="EMBL" id="KAK8246737.1"/>
    </source>
</evidence>
<feature type="compositionally biased region" description="Low complexity" evidence="1">
    <location>
        <begin position="98"/>
        <end position="112"/>
    </location>
</feature>
<dbReference type="EMBL" id="JBBWRZ010000001">
    <property type="protein sequence ID" value="KAK8246737.1"/>
    <property type="molecule type" value="Genomic_DNA"/>
</dbReference>
<evidence type="ECO:0000256" key="1">
    <source>
        <dbReference type="SAM" id="MobiDB-lite"/>
    </source>
</evidence>
<comment type="caution">
    <text evidence="2">The sequence shown here is derived from an EMBL/GenBank/DDBJ whole genome shotgun (WGS) entry which is preliminary data.</text>
</comment>